<evidence type="ECO:0000313" key="9">
    <source>
        <dbReference type="Proteomes" id="UP000241587"/>
    </source>
</evidence>
<feature type="region of interest" description="Disordered" evidence="6">
    <location>
        <begin position="870"/>
        <end position="936"/>
    </location>
</feature>
<feature type="compositionally biased region" description="Low complexity" evidence="6">
    <location>
        <begin position="531"/>
        <end position="545"/>
    </location>
</feature>
<dbReference type="Pfam" id="PF07738">
    <property type="entry name" value="Sad1_UNC"/>
    <property type="match status" value="1"/>
</dbReference>
<keyword evidence="2" id="KW-0812">Transmembrane</keyword>
<feature type="compositionally biased region" description="Low complexity" evidence="6">
    <location>
        <begin position="145"/>
        <end position="167"/>
    </location>
</feature>
<comment type="subcellular location">
    <subcellularLocation>
        <location evidence="1">Endomembrane system</location>
    </subcellularLocation>
</comment>
<dbReference type="EMBL" id="PVEM01000002">
    <property type="protein sequence ID" value="PTD10799.1"/>
    <property type="molecule type" value="Genomic_DNA"/>
</dbReference>
<proteinExistence type="predicted"/>
<gene>
    <name evidence="8" type="ORF">FCULG_00011489</name>
</gene>
<dbReference type="GO" id="GO:0005737">
    <property type="term" value="C:cytoplasm"/>
    <property type="evidence" value="ECO:0007669"/>
    <property type="project" value="TreeGrafter"/>
</dbReference>
<name>A0A2T4H4R7_FUSCU</name>
<keyword evidence="5" id="KW-0175">Coiled coil</keyword>
<dbReference type="OrthoDB" id="266334at2759"/>
<protein>
    <recommendedName>
        <fullName evidence="7">SUN domain-containing protein</fullName>
    </recommendedName>
</protein>
<dbReference type="PANTHER" id="PTHR12953:SF0">
    <property type="entry name" value="SUN DOMAIN-CONTAINING OSSIFICATION FACTOR"/>
    <property type="match status" value="1"/>
</dbReference>
<dbReference type="OMA" id="EFFCPVS"/>
<dbReference type="InterPro" id="IPR045120">
    <property type="entry name" value="Suco/Slp1-like"/>
</dbReference>
<reference evidence="8 9" key="1">
    <citation type="submission" date="2018-02" db="EMBL/GenBank/DDBJ databases">
        <title>Fusarium culmorum secondary metabolites in fungal-bacterial-plant interactions.</title>
        <authorList>
            <person name="Schmidt R."/>
        </authorList>
    </citation>
    <scope>NUCLEOTIDE SEQUENCE [LARGE SCALE GENOMIC DNA]</scope>
    <source>
        <strain evidence="8 9">PV</strain>
    </source>
</reference>
<feature type="region of interest" description="Disordered" evidence="6">
    <location>
        <begin position="226"/>
        <end position="256"/>
    </location>
</feature>
<feature type="coiled-coil region" evidence="5">
    <location>
        <begin position="740"/>
        <end position="767"/>
    </location>
</feature>
<evidence type="ECO:0000256" key="5">
    <source>
        <dbReference type="SAM" id="Coils"/>
    </source>
</evidence>
<evidence type="ECO:0000256" key="3">
    <source>
        <dbReference type="ARBA" id="ARBA00022989"/>
    </source>
</evidence>
<keyword evidence="9" id="KW-1185">Reference proteome</keyword>
<feature type="region of interest" description="Disordered" evidence="6">
    <location>
        <begin position="456"/>
        <end position="496"/>
    </location>
</feature>
<dbReference type="AlphaFoldDB" id="A0A2T4H4R7"/>
<evidence type="ECO:0000256" key="6">
    <source>
        <dbReference type="SAM" id="MobiDB-lite"/>
    </source>
</evidence>
<dbReference type="InterPro" id="IPR012919">
    <property type="entry name" value="SUN_dom"/>
</dbReference>
<evidence type="ECO:0000256" key="4">
    <source>
        <dbReference type="ARBA" id="ARBA00023136"/>
    </source>
</evidence>
<evidence type="ECO:0000256" key="1">
    <source>
        <dbReference type="ARBA" id="ARBA00004308"/>
    </source>
</evidence>
<evidence type="ECO:0000259" key="7">
    <source>
        <dbReference type="PROSITE" id="PS51469"/>
    </source>
</evidence>
<accession>A0A2T4H4R7</accession>
<sequence length="936" mass="102899">MKGGEYRRRLRWGRGSIHYTKMLGVLHFSDRSPYVAKRVRIQLSYLEFNRFSFCAFLSHCVIAVAAYRSYMYRTNQHLTVQPPTSGTTTWRILAFSSIVIQAHAQSSHPNNTAFSPIDSTSTVSSCDARTINYITHTLPQSCLTTSWTSSTTTSTPSLSNSTSDTSSDPAQSNAPSSSVLSDSQSQPQPSSTTTPQKDESQDAAGDGAEKPFMSFEDWKELMLRKTGQNPQDLHARNTKPRDRTPPDMGHAGLGEEDEISLNFDSYLDNAGKQNEPPSDVDQVKGDGSAKAISIHRSKDAGKTCKERFSYSSFDAGATILKTSPGAKNAKAILVENKDSYMLLECSAKSKFVIVELSDDVLIDTVVLANFEFFSSMFRHFTVSVSDRYPVKMDKWKEIGLFEARNSRDIQPFLVPNPQIFSKYVRIEFLTHWGKEFYCPVSLLRIHGSRMLDSWKEADQARDDDSNPEEEAEETQQSLPPGEEAPKIQGAEKTPEPVKTTAMEKMPYCEFNATSHVFMVPLFCPVSLNHTTSTTSNQNSSVEVTSAAPTPNSSKDREQKGHSTQHNPRAERPASDKPTSSAFSKTASPSATPAISPTSPSSVSSSNVESVSNFTSQTQSSKTTSTPSSSTNPSIAKPSPANTVNAKKGTTGTASGSPASPTVQEGFFKAISKRLIAVETNLTLSLKYVEDQARHMSETLQRTEQKQISKANLFFEELNRTVVAELRSAREQYDQIWQSTVIALESQREQSNREIVALSSRLNLLADEVVFQKRMAIVQAVLLLSCLLLVIFSRGGSLPYLAPLVDQANLAQYDTGSPTARLRALYGDVYGADGQNAALLAARQRVFVPVTEAADHSDSTELRQRSSLVDEMRNEQAEREQLSPPQTPRSADSFSSSSDRSPPPRETQSSLLRHAPAIHSGNSRKPLPALPENPASP</sequence>
<keyword evidence="4" id="KW-0472">Membrane</keyword>
<feature type="region of interest" description="Disordered" evidence="6">
    <location>
        <begin position="145"/>
        <end position="210"/>
    </location>
</feature>
<dbReference type="GO" id="GO:0012505">
    <property type="term" value="C:endomembrane system"/>
    <property type="evidence" value="ECO:0007669"/>
    <property type="project" value="UniProtKB-SubCell"/>
</dbReference>
<feature type="compositionally biased region" description="Low complexity" evidence="6">
    <location>
        <begin position="175"/>
        <end position="195"/>
    </location>
</feature>
<dbReference type="PROSITE" id="PS51469">
    <property type="entry name" value="SUN"/>
    <property type="match status" value="1"/>
</dbReference>
<dbReference type="GO" id="GO:0034975">
    <property type="term" value="P:protein folding in endoplasmic reticulum"/>
    <property type="evidence" value="ECO:0007669"/>
    <property type="project" value="TreeGrafter"/>
</dbReference>
<feature type="compositionally biased region" description="Pro residues" evidence="6">
    <location>
        <begin position="927"/>
        <end position="936"/>
    </location>
</feature>
<feature type="compositionally biased region" description="Low complexity" evidence="6">
    <location>
        <begin position="887"/>
        <end position="899"/>
    </location>
</feature>
<feature type="region of interest" description="Disordered" evidence="6">
    <location>
        <begin position="531"/>
        <end position="661"/>
    </location>
</feature>
<feature type="compositionally biased region" description="Basic and acidic residues" evidence="6">
    <location>
        <begin position="870"/>
        <end position="880"/>
    </location>
</feature>
<comment type="caution">
    <text evidence="8">The sequence shown here is derived from an EMBL/GenBank/DDBJ whole genome shotgun (WGS) entry which is preliminary data.</text>
</comment>
<feature type="compositionally biased region" description="Low complexity" evidence="6">
    <location>
        <begin position="577"/>
        <end position="633"/>
    </location>
</feature>
<dbReference type="GO" id="GO:0016020">
    <property type="term" value="C:membrane"/>
    <property type="evidence" value="ECO:0007669"/>
    <property type="project" value="InterPro"/>
</dbReference>
<dbReference type="PANTHER" id="PTHR12953">
    <property type="entry name" value="MEMBRANE PROTEIN CH1 RELATED"/>
    <property type="match status" value="1"/>
</dbReference>
<feature type="domain" description="SUN" evidence="7">
    <location>
        <begin position="289"/>
        <end position="450"/>
    </location>
</feature>
<evidence type="ECO:0000313" key="8">
    <source>
        <dbReference type="EMBL" id="PTD10799.1"/>
    </source>
</evidence>
<keyword evidence="3" id="KW-1133">Transmembrane helix</keyword>
<organism evidence="8 9">
    <name type="scientific">Fusarium culmorum</name>
    <dbReference type="NCBI Taxonomy" id="5516"/>
    <lineage>
        <taxon>Eukaryota</taxon>
        <taxon>Fungi</taxon>
        <taxon>Dikarya</taxon>
        <taxon>Ascomycota</taxon>
        <taxon>Pezizomycotina</taxon>
        <taxon>Sordariomycetes</taxon>
        <taxon>Hypocreomycetidae</taxon>
        <taxon>Hypocreales</taxon>
        <taxon>Nectriaceae</taxon>
        <taxon>Fusarium</taxon>
    </lineage>
</organism>
<feature type="compositionally biased region" description="Basic and acidic residues" evidence="6">
    <location>
        <begin position="233"/>
        <end position="245"/>
    </location>
</feature>
<feature type="compositionally biased region" description="Polar residues" evidence="6">
    <location>
        <begin position="639"/>
        <end position="661"/>
    </location>
</feature>
<dbReference type="Proteomes" id="UP000241587">
    <property type="component" value="Unassembled WGS sequence"/>
</dbReference>
<evidence type="ECO:0000256" key="2">
    <source>
        <dbReference type="ARBA" id="ARBA00022692"/>
    </source>
</evidence>